<dbReference type="OrthoDB" id="940457at2"/>
<comment type="similarity">
    <text evidence="2">Belongs to the outer membrane factor (OMF) (TC 1.B.17) family.</text>
</comment>
<evidence type="ECO:0000256" key="1">
    <source>
        <dbReference type="ARBA" id="ARBA00004442"/>
    </source>
</evidence>
<dbReference type="Proteomes" id="UP000237662">
    <property type="component" value="Unassembled WGS sequence"/>
</dbReference>
<evidence type="ECO:0000256" key="5">
    <source>
        <dbReference type="ARBA" id="ARBA00022692"/>
    </source>
</evidence>
<evidence type="ECO:0000256" key="3">
    <source>
        <dbReference type="ARBA" id="ARBA00022448"/>
    </source>
</evidence>
<dbReference type="GO" id="GO:1990281">
    <property type="term" value="C:efflux pump complex"/>
    <property type="evidence" value="ECO:0007669"/>
    <property type="project" value="TreeGrafter"/>
</dbReference>
<dbReference type="InterPro" id="IPR003423">
    <property type="entry name" value="OMP_efflux"/>
</dbReference>
<evidence type="ECO:0000256" key="8">
    <source>
        <dbReference type="SAM" id="SignalP"/>
    </source>
</evidence>
<comment type="subcellular location">
    <subcellularLocation>
        <location evidence="1">Cell outer membrane</location>
    </subcellularLocation>
</comment>
<feature type="chain" id="PRO_5015467985" evidence="8">
    <location>
        <begin position="28"/>
        <end position="505"/>
    </location>
</feature>
<dbReference type="SUPFAM" id="SSF56954">
    <property type="entry name" value="Outer membrane efflux proteins (OEP)"/>
    <property type="match status" value="1"/>
</dbReference>
<keyword evidence="4" id="KW-1134">Transmembrane beta strand</keyword>
<organism evidence="9 10">
    <name type="scientific">Neolewinella xylanilytica</name>
    <dbReference type="NCBI Taxonomy" id="1514080"/>
    <lineage>
        <taxon>Bacteria</taxon>
        <taxon>Pseudomonadati</taxon>
        <taxon>Bacteroidota</taxon>
        <taxon>Saprospiria</taxon>
        <taxon>Saprospirales</taxon>
        <taxon>Lewinellaceae</taxon>
        <taxon>Neolewinella</taxon>
    </lineage>
</organism>
<proteinExistence type="inferred from homology"/>
<dbReference type="GO" id="GO:0015562">
    <property type="term" value="F:efflux transmembrane transporter activity"/>
    <property type="evidence" value="ECO:0007669"/>
    <property type="project" value="InterPro"/>
</dbReference>
<feature type="signal peptide" evidence="8">
    <location>
        <begin position="1"/>
        <end position="27"/>
    </location>
</feature>
<accession>A0A2S6I736</accession>
<name>A0A2S6I736_9BACT</name>
<dbReference type="Pfam" id="PF02321">
    <property type="entry name" value="OEP"/>
    <property type="match status" value="2"/>
</dbReference>
<evidence type="ECO:0000256" key="4">
    <source>
        <dbReference type="ARBA" id="ARBA00022452"/>
    </source>
</evidence>
<gene>
    <name evidence="9" type="ORF">CLV84_0215</name>
</gene>
<comment type="caution">
    <text evidence="9">The sequence shown here is derived from an EMBL/GenBank/DDBJ whole genome shotgun (WGS) entry which is preliminary data.</text>
</comment>
<dbReference type="InterPro" id="IPR051906">
    <property type="entry name" value="TolC-like"/>
</dbReference>
<evidence type="ECO:0000313" key="10">
    <source>
        <dbReference type="Proteomes" id="UP000237662"/>
    </source>
</evidence>
<dbReference type="GO" id="GO:0009279">
    <property type="term" value="C:cell outer membrane"/>
    <property type="evidence" value="ECO:0007669"/>
    <property type="project" value="UniProtKB-SubCell"/>
</dbReference>
<evidence type="ECO:0000256" key="6">
    <source>
        <dbReference type="ARBA" id="ARBA00023136"/>
    </source>
</evidence>
<sequence>MTITTNHRIAYPLTLLLVGVLCTCAPAQTNPSADATLTLSELQAAAAARAEQVVIAEQQQRAARLELDAFEAGLKPRLDLAATLPNYFRTSTEVTQDDGTIAFREIELNNSSVSLFANQRIAATGALIGLETRLQRTDNFALDAKSYNGSPVRLTLQQPILAFNPWKWDRRLLPLQLQVSDATLQAARADAALDATDLFFNLVSADQERRIAETNRSANETLYEVATERYELGQITRGDLVQLELEQASAEQNLLRAQRLVGRASADILQYLGRDYNGQLLQPEAPEPTGELVGLEIVASRALALLEQRPELLEIRQRVLLAEREADRIRRDLGPRFDLNASIGLIRNANEIDPIYRDPQDERVVSLTFAVPLLDWGERSALNKRANSEIELARQLGERRIIQLEGQLTQLLDQWTTLQEELVLATRIRDLAEERFQISQESYTLGAIPLTDLTFAQQNRDLNTRAYAETLRAYWTTYASLERLTLWDFINDQPVYEGLNSELPN</sequence>
<keyword evidence="5" id="KW-0812">Transmembrane</keyword>
<dbReference type="EMBL" id="PTJC01000005">
    <property type="protein sequence ID" value="PPK87277.1"/>
    <property type="molecule type" value="Genomic_DNA"/>
</dbReference>
<dbReference type="RefSeq" id="WP_104417892.1">
    <property type="nucleotide sequence ID" value="NZ_PTJC01000005.1"/>
</dbReference>
<dbReference type="Gene3D" id="1.20.1600.10">
    <property type="entry name" value="Outer membrane efflux proteins (OEP)"/>
    <property type="match status" value="1"/>
</dbReference>
<evidence type="ECO:0000256" key="2">
    <source>
        <dbReference type="ARBA" id="ARBA00007613"/>
    </source>
</evidence>
<keyword evidence="6" id="KW-0472">Membrane</keyword>
<dbReference type="PANTHER" id="PTHR30026">
    <property type="entry name" value="OUTER MEMBRANE PROTEIN TOLC"/>
    <property type="match status" value="1"/>
</dbReference>
<dbReference type="AlphaFoldDB" id="A0A2S6I736"/>
<dbReference type="PANTHER" id="PTHR30026:SF20">
    <property type="entry name" value="OUTER MEMBRANE PROTEIN TOLC"/>
    <property type="match status" value="1"/>
</dbReference>
<dbReference type="GO" id="GO:0015288">
    <property type="term" value="F:porin activity"/>
    <property type="evidence" value="ECO:0007669"/>
    <property type="project" value="TreeGrafter"/>
</dbReference>
<keyword evidence="10" id="KW-1185">Reference proteome</keyword>
<keyword evidence="3" id="KW-0813">Transport</keyword>
<keyword evidence="7" id="KW-0998">Cell outer membrane</keyword>
<evidence type="ECO:0000256" key="7">
    <source>
        <dbReference type="ARBA" id="ARBA00023237"/>
    </source>
</evidence>
<protein>
    <submittedName>
        <fullName evidence="9">Outer membrane protein TolC</fullName>
    </submittedName>
</protein>
<evidence type="ECO:0000313" key="9">
    <source>
        <dbReference type="EMBL" id="PPK87277.1"/>
    </source>
</evidence>
<reference evidence="9 10" key="1">
    <citation type="submission" date="2018-02" db="EMBL/GenBank/DDBJ databases">
        <title>Genomic Encyclopedia of Archaeal and Bacterial Type Strains, Phase II (KMG-II): from individual species to whole genera.</title>
        <authorList>
            <person name="Goeker M."/>
        </authorList>
    </citation>
    <scope>NUCLEOTIDE SEQUENCE [LARGE SCALE GENOMIC DNA]</scope>
    <source>
        <strain evidence="9 10">DSM 29526</strain>
    </source>
</reference>
<keyword evidence="8" id="KW-0732">Signal</keyword>